<reference evidence="1" key="1">
    <citation type="submission" date="2021-08" db="EMBL/GenBank/DDBJ databases">
        <title>Novel anaerobic bacterium isolated from sea squirt in East Sea, Republic of Korea.</title>
        <authorList>
            <person name="Nguyen T.H."/>
            <person name="Li Z."/>
            <person name="Lee Y.-J."/>
            <person name="Ko J."/>
            <person name="Kim S.-G."/>
        </authorList>
    </citation>
    <scope>NUCLEOTIDE SEQUENCE</scope>
    <source>
        <strain evidence="1">KCTC 25031</strain>
    </source>
</reference>
<evidence type="ECO:0000313" key="2">
    <source>
        <dbReference type="Proteomes" id="UP000826212"/>
    </source>
</evidence>
<dbReference type="EMBL" id="CP081303">
    <property type="protein sequence ID" value="QZE13876.1"/>
    <property type="molecule type" value="Genomic_DNA"/>
</dbReference>
<gene>
    <name evidence="1" type="ORF">K4L44_15205</name>
</gene>
<proteinExistence type="predicted"/>
<dbReference type="Proteomes" id="UP000826212">
    <property type="component" value="Chromosome"/>
</dbReference>
<keyword evidence="1" id="KW-0675">Receptor</keyword>
<evidence type="ECO:0000313" key="1">
    <source>
        <dbReference type="EMBL" id="QZE13876.1"/>
    </source>
</evidence>
<sequence length="855" mass="95593">MMRRTAICFYLLISLCLTSFAAMADGIIKGKIVDKATGEELLGSTVLLKGTTRGAATKFDGTFELKAPAGKQTLVFSYIGYTNLEKVVTVKENGVLDLGEVGLEDNAIGIAEVNVLASVATNRETPVAISTIKPEIIQEKLGSKEFPEILRSTPSVYVTRQGGGYGDSRINLRGFDSRNIAVLINGVPINGMENGKVYWSNWAGLNDVTRSMQVQRGLGAAKVAVPSVGGTINILTNSTDSKRGGNIYYGTGNDGRQKEAITLSTGINDKGWAASVNVAHNTGRGWVNATAYESFSYFANISKRINDYHSLSFTIFGAPQTHGQRYQRMKISEYQTIARNDFRYNADWGYKRGEMYNSSQNYYHKPQAILNHFWTVNPSTSITTALYASVGRGGGRRTAGSNKNAFDYKNEDYRVDGQIDYDKIMNENIAAKSEGSKAFFANNVNNHEWAGILSNLTHEFNDQLKLTGGYDFRWYKGIHYNEVEDLLGGDFALDSKDVNAGTRTVWEKDTIDYYNEGKIWWEGLFAQLEYSNDVVSAFVSGSVSGKQYKRVDLFRYKPGNQETDWHNFIGYSIKGGSNYNINENHNVFVNVGYFQRQPDFDAVYPNHENIYNEGAENEKVTSFEVGYGFKTRTFQVNVNGYYTYWADKTMNSVQYKNGTRYSATLLGVDALHMGLEMDAKYNPTDRLTMTAQASIGDWKWQNNVTDVQMYDDEQNPLGKPINVYIEGVHVGDAAQTTFSVGTDYEILNDLKIGLDYSFYGNNYSQFYVSSRSTAPAEGEDNPDSWKLPNYGLLDANIKWDFKLGKLSATLYGNANNILNTEYVSDARDGATHTWQDTEVYYGLGTTWSMGFRVRF</sequence>
<organism evidence="1 2">
    <name type="scientific">Halosquirtibacter laminarini</name>
    <dbReference type="NCBI Taxonomy" id="3374600"/>
    <lineage>
        <taxon>Bacteria</taxon>
        <taxon>Pseudomonadati</taxon>
        <taxon>Bacteroidota</taxon>
        <taxon>Bacteroidia</taxon>
        <taxon>Marinilabiliales</taxon>
        <taxon>Prolixibacteraceae</taxon>
        <taxon>Halosquirtibacter</taxon>
    </lineage>
</organism>
<accession>A0AC61NK67</accession>
<name>A0AC61NK67_9BACT</name>
<keyword evidence="2" id="KW-1185">Reference proteome</keyword>
<protein>
    <submittedName>
        <fullName evidence="1">TonB-dependent receptor</fullName>
    </submittedName>
</protein>